<feature type="region of interest" description="Disordered" evidence="1">
    <location>
        <begin position="354"/>
        <end position="377"/>
    </location>
</feature>
<feature type="compositionally biased region" description="Polar residues" evidence="1">
    <location>
        <begin position="462"/>
        <end position="482"/>
    </location>
</feature>
<sequence>MWRPDAARSPQSRHRKRRLLEAAQQASPASERQLVEGLAAQVAAPHGADEAEAVNACVRVLRNAKNSVYVRGAWVLELCSSRGWAGGRPAAARGLLPAQQSADRRHEARARQLLPRHLVVDARYGELQVREVEVGGRCGGRGRGSQSACAVVGAAPSQQRHLQLVVSLDSELLALQSQPVERGSANLLLTVAGRPESGDTSRQLNDNETAWSTTSSEPLLDAKKKTKKKRRRAGVEPPLPTQASGGTNQHSPPRQQRTKVAWAERDDDLDDGPVAPDLPGSSNGNRIVHRRATGSLAADVARRETPNRVFKMERYRVVTPVFPRQYMQDPPLSPLPLIQPTGGHRMTDENLLSEQQDQECDTQDIKQSSASQRHPASDTLLLPKHMLEILRTRRMPIASPAYFQQHLRDDSNGKGEKLLPSRLQVTRWEQWNKRHQNDEDESERDAMTAVATAPQRHPFPASTATTGGNVDDTTATSPTSRRQAAVTKLPPGDLEPMTPAFKRERLREILRSPVEPNEHNSTHVFLSEVRSITAKQPKSVFKSRLNTFCVATNSKDYENGLRLLKSSFGVTVTLQCGLFKLKFDDTWAGSASWYYIAAILSLAPCYVIYTLHQLALVSHFEFRRKFVSTGGHYGEQLILYKVFIATVDSASRSHAIVLQPSESKHCSVCAQPAYVITECENK</sequence>
<feature type="region of interest" description="Disordered" evidence="1">
    <location>
        <begin position="433"/>
        <end position="499"/>
    </location>
</feature>
<accession>A0A9W6WQI4</accession>
<gene>
    <name evidence="2" type="ORF">Pfra01_000352700</name>
</gene>
<feature type="compositionally biased region" description="Polar residues" evidence="1">
    <location>
        <begin position="241"/>
        <end position="255"/>
    </location>
</feature>
<evidence type="ECO:0000313" key="2">
    <source>
        <dbReference type="EMBL" id="GMF23003.1"/>
    </source>
</evidence>
<feature type="compositionally biased region" description="Polar residues" evidence="1">
    <location>
        <begin position="365"/>
        <end position="374"/>
    </location>
</feature>
<dbReference type="EMBL" id="BSXT01000270">
    <property type="protein sequence ID" value="GMF23003.1"/>
    <property type="molecule type" value="Genomic_DNA"/>
</dbReference>
<organism evidence="2 3">
    <name type="scientific">Phytophthora fragariaefolia</name>
    <dbReference type="NCBI Taxonomy" id="1490495"/>
    <lineage>
        <taxon>Eukaryota</taxon>
        <taxon>Sar</taxon>
        <taxon>Stramenopiles</taxon>
        <taxon>Oomycota</taxon>
        <taxon>Peronosporomycetes</taxon>
        <taxon>Peronosporales</taxon>
        <taxon>Peronosporaceae</taxon>
        <taxon>Phytophthora</taxon>
    </lineage>
</organism>
<evidence type="ECO:0000313" key="3">
    <source>
        <dbReference type="Proteomes" id="UP001165121"/>
    </source>
</evidence>
<comment type="caution">
    <text evidence="2">The sequence shown here is derived from an EMBL/GenBank/DDBJ whole genome shotgun (WGS) entry which is preliminary data.</text>
</comment>
<dbReference type="AlphaFoldDB" id="A0A9W6WQI4"/>
<dbReference type="Proteomes" id="UP001165121">
    <property type="component" value="Unassembled WGS sequence"/>
</dbReference>
<protein>
    <submittedName>
        <fullName evidence="2">Unnamed protein product</fullName>
    </submittedName>
</protein>
<dbReference type="OrthoDB" id="128956at2759"/>
<feature type="region of interest" description="Disordered" evidence="1">
    <location>
        <begin position="193"/>
        <end position="289"/>
    </location>
</feature>
<reference evidence="2" key="1">
    <citation type="submission" date="2023-04" db="EMBL/GenBank/DDBJ databases">
        <title>Phytophthora fragariaefolia NBRC 109709.</title>
        <authorList>
            <person name="Ichikawa N."/>
            <person name="Sato H."/>
            <person name="Tonouchi N."/>
        </authorList>
    </citation>
    <scope>NUCLEOTIDE SEQUENCE</scope>
    <source>
        <strain evidence="2">NBRC 109709</strain>
    </source>
</reference>
<evidence type="ECO:0000256" key="1">
    <source>
        <dbReference type="SAM" id="MobiDB-lite"/>
    </source>
</evidence>
<keyword evidence="3" id="KW-1185">Reference proteome</keyword>
<name>A0A9W6WQI4_9STRA</name>
<feature type="compositionally biased region" description="Polar residues" evidence="1">
    <location>
        <begin position="198"/>
        <end position="217"/>
    </location>
</feature>
<proteinExistence type="predicted"/>